<evidence type="ECO:0000313" key="3">
    <source>
        <dbReference type="Proteomes" id="UP000799421"/>
    </source>
</evidence>
<organism evidence="2 3">
    <name type="scientific">Piedraia hortae CBS 480.64</name>
    <dbReference type="NCBI Taxonomy" id="1314780"/>
    <lineage>
        <taxon>Eukaryota</taxon>
        <taxon>Fungi</taxon>
        <taxon>Dikarya</taxon>
        <taxon>Ascomycota</taxon>
        <taxon>Pezizomycotina</taxon>
        <taxon>Dothideomycetes</taxon>
        <taxon>Dothideomycetidae</taxon>
        <taxon>Capnodiales</taxon>
        <taxon>Piedraiaceae</taxon>
        <taxon>Piedraia</taxon>
    </lineage>
</organism>
<reference evidence="2" key="1">
    <citation type="journal article" date="2020" name="Stud. Mycol.">
        <title>101 Dothideomycetes genomes: a test case for predicting lifestyles and emergence of pathogens.</title>
        <authorList>
            <person name="Haridas S."/>
            <person name="Albert R."/>
            <person name="Binder M."/>
            <person name="Bloem J."/>
            <person name="Labutti K."/>
            <person name="Salamov A."/>
            <person name="Andreopoulos B."/>
            <person name="Baker S."/>
            <person name="Barry K."/>
            <person name="Bills G."/>
            <person name="Bluhm B."/>
            <person name="Cannon C."/>
            <person name="Castanera R."/>
            <person name="Culley D."/>
            <person name="Daum C."/>
            <person name="Ezra D."/>
            <person name="Gonzalez J."/>
            <person name="Henrissat B."/>
            <person name="Kuo A."/>
            <person name="Liang C."/>
            <person name="Lipzen A."/>
            <person name="Lutzoni F."/>
            <person name="Magnuson J."/>
            <person name="Mondo S."/>
            <person name="Nolan M."/>
            <person name="Ohm R."/>
            <person name="Pangilinan J."/>
            <person name="Park H.-J."/>
            <person name="Ramirez L."/>
            <person name="Alfaro M."/>
            <person name="Sun H."/>
            <person name="Tritt A."/>
            <person name="Yoshinaga Y."/>
            <person name="Zwiers L.-H."/>
            <person name="Turgeon B."/>
            <person name="Goodwin S."/>
            <person name="Spatafora J."/>
            <person name="Crous P."/>
            <person name="Grigoriev I."/>
        </authorList>
    </citation>
    <scope>NUCLEOTIDE SEQUENCE</scope>
    <source>
        <strain evidence="2">CBS 480.64</strain>
    </source>
</reference>
<protein>
    <submittedName>
        <fullName evidence="2">Uncharacterized protein</fullName>
    </submittedName>
</protein>
<dbReference type="Pfam" id="PF12855">
    <property type="entry name" value="Ecl1"/>
    <property type="match status" value="1"/>
</dbReference>
<feature type="region of interest" description="Disordered" evidence="1">
    <location>
        <begin position="28"/>
        <end position="79"/>
    </location>
</feature>
<evidence type="ECO:0000256" key="1">
    <source>
        <dbReference type="SAM" id="MobiDB-lite"/>
    </source>
</evidence>
<dbReference type="InterPro" id="IPR024368">
    <property type="entry name" value="Ecl1/2/3"/>
</dbReference>
<sequence length="79" mass="8808">MECFHDFCLACDKESSGPYCSQACRLADQDKGSAPSSPSTNKHPPLNFAFDHGLSPQAREELQHYSHSLQSGRPKRQSR</sequence>
<dbReference type="Proteomes" id="UP000799421">
    <property type="component" value="Unassembled WGS sequence"/>
</dbReference>
<accession>A0A6A7C9D4</accession>
<dbReference type="EMBL" id="MU005958">
    <property type="protein sequence ID" value="KAF2864124.1"/>
    <property type="molecule type" value="Genomic_DNA"/>
</dbReference>
<evidence type="ECO:0000313" key="2">
    <source>
        <dbReference type="EMBL" id="KAF2864124.1"/>
    </source>
</evidence>
<keyword evidence="3" id="KW-1185">Reference proteome</keyword>
<gene>
    <name evidence="2" type="ORF">K470DRAFT_254458</name>
</gene>
<dbReference type="OrthoDB" id="2563506at2759"/>
<name>A0A6A7C9D4_9PEZI</name>
<dbReference type="AlphaFoldDB" id="A0A6A7C9D4"/>
<proteinExistence type="predicted"/>